<organism evidence="1 2">
    <name type="scientific">Labrys monachus</name>
    <dbReference type="NCBI Taxonomy" id="217067"/>
    <lineage>
        <taxon>Bacteria</taxon>
        <taxon>Pseudomonadati</taxon>
        <taxon>Pseudomonadota</taxon>
        <taxon>Alphaproteobacteria</taxon>
        <taxon>Hyphomicrobiales</taxon>
        <taxon>Xanthobacteraceae</taxon>
        <taxon>Labrys</taxon>
    </lineage>
</organism>
<name>A0ABU0FG06_9HYPH</name>
<accession>A0ABU0FG06</accession>
<reference evidence="1 2" key="1">
    <citation type="submission" date="2023-07" db="EMBL/GenBank/DDBJ databases">
        <title>Genomic Encyclopedia of Type Strains, Phase IV (KMG-IV): sequencing the most valuable type-strain genomes for metagenomic binning, comparative biology and taxonomic classification.</title>
        <authorList>
            <person name="Goeker M."/>
        </authorList>
    </citation>
    <scope>NUCLEOTIDE SEQUENCE [LARGE SCALE GENOMIC DNA]</scope>
    <source>
        <strain evidence="1 2">DSM 5896</strain>
    </source>
</reference>
<evidence type="ECO:0000313" key="1">
    <source>
        <dbReference type="EMBL" id="MDQ0393272.1"/>
    </source>
</evidence>
<keyword evidence="2" id="KW-1185">Reference proteome</keyword>
<gene>
    <name evidence="1" type="ORF">J3R73_003064</name>
</gene>
<dbReference type="EMBL" id="JAUSVK010000001">
    <property type="protein sequence ID" value="MDQ0393272.1"/>
    <property type="molecule type" value="Genomic_DNA"/>
</dbReference>
<dbReference type="Proteomes" id="UP001237448">
    <property type="component" value="Unassembled WGS sequence"/>
</dbReference>
<dbReference type="RefSeq" id="WP_307428363.1">
    <property type="nucleotide sequence ID" value="NZ_JAUSVK010000001.1"/>
</dbReference>
<protein>
    <submittedName>
        <fullName evidence="1">Uncharacterized protein</fullName>
    </submittedName>
</protein>
<sequence length="183" mass="19700">MANRSGSLSLLDAAAPVHRPDCASLAAEPPMADGLPEKVSDEVIAYGLEARRIYADLKRVIGQTAGLLILAQASGRREAFDLPSLAGARETWLECRDRLGSLSAPSRLDANLRRMAAAHRLVGACLAALQSPRMAEGDPDLTVSLDNLSAAYRQLQAASEHRFGMTMVDFRYSCCNCGIELQK</sequence>
<comment type="caution">
    <text evidence="1">The sequence shown here is derived from an EMBL/GenBank/DDBJ whole genome shotgun (WGS) entry which is preliminary data.</text>
</comment>
<proteinExistence type="predicted"/>
<evidence type="ECO:0000313" key="2">
    <source>
        <dbReference type="Proteomes" id="UP001237448"/>
    </source>
</evidence>